<comment type="similarity">
    <text evidence="1">Belongs to the short-chain fatty acyl-CoA assimilation regulator (ScfR) family.</text>
</comment>
<dbReference type="InterPro" id="IPR010359">
    <property type="entry name" value="IrrE_HExxH"/>
</dbReference>
<dbReference type="InterPro" id="IPR052345">
    <property type="entry name" value="Rad_response_metalloprotease"/>
</dbReference>
<proteinExistence type="inferred from homology"/>
<dbReference type="EMBL" id="LAZR01000023">
    <property type="protein sequence ID" value="KKO04364.1"/>
    <property type="molecule type" value="Genomic_DNA"/>
</dbReference>
<dbReference type="CDD" id="cd00093">
    <property type="entry name" value="HTH_XRE"/>
    <property type="match status" value="1"/>
</dbReference>
<dbReference type="SUPFAM" id="SSF47413">
    <property type="entry name" value="lambda repressor-like DNA-binding domains"/>
    <property type="match status" value="1"/>
</dbReference>
<feature type="domain" description="HTH cro/C1-type" evidence="2">
    <location>
        <begin position="6"/>
        <end position="61"/>
    </location>
</feature>
<dbReference type="PROSITE" id="PS50943">
    <property type="entry name" value="HTH_CROC1"/>
    <property type="match status" value="1"/>
</dbReference>
<dbReference type="AlphaFoldDB" id="A0A0F9YIR6"/>
<dbReference type="GO" id="GO:0003677">
    <property type="term" value="F:DNA binding"/>
    <property type="evidence" value="ECO:0007669"/>
    <property type="project" value="InterPro"/>
</dbReference>
<protein>
    <recommendedName>
        <fullName evidence="2">HTH cro/C1-type domain-containing protein</fullName>
    </recommendedName>
</protein>
<evidence type="ECO:0000259" key="2">
    <source>
        <dbReference type="PROSITE" id="PS50943"/>
    </source>
</evidence>
<dbReference type="Gene3D" id="1.10.260.40">
    <property type="entry name" value="lambda repressor-like DNA-binding domains"/>
    <property type="match status" value="1"/>
</dbReference>
<dbReference type="PANTHER" id="PTHR43236:SF1">
    <property type="entry name" value="BLL7220 PROTEIN"/>
    <property type="match status" value="1"/>
</dbReference>
<dbReference type="Pfam" id="PF06114">
    <property type="entry name" value="Peptidase_M78"/>
    <property type="match status" value="1"/>
</dbReference>
<dbReference type="SMART" id="SM00530">
    <property type="entry name" value="HTH_XRE"/>
    <property type="match status" value="1"/>
</dbReference>
<evidence type="ECO:0000313" key="3">
    <source>
        <dbReference type="EMBL" id="KKO04364.1"/>
    </source>
</evidence>
<comment type="caution">
    <text evidence="3">The sequence shown here is derived from an EMBL/GenBank/DDBJ whole genome shotgun (WGS) entry which is preliminary data.</text>
</comment>
<dbReference type="InterPro" id="IPR001387">
    <property type="entry name" value="Cro/C1-type_HTH"/>
</dbReference>
<organism evidence="3">
    <name type="scientific">marine sediment metagenome</name>
    <dbReference type="NCBI Taxonomy" id="412755"/>
    <lineage>
        <taxon>unclassified sequences</taxon>
        <taxon>metagenomes</taxon>
        <taxon>ecological metagenomes</taxon>
    </lineage>
</organism>
<dbReference type="PANTHER" id="PTHR43236">
    <property type="entry name" value="ANTITOXIN HIGA1"/>
    <property type="match status" value="1"/>
</dbReference>
<dbReference type="Pfam" id="PF01381">
    <property type="entry name" value="HTH_3"/>
    <property type="match status" value="1"/>
</dbReference>
<gene>
    <name evidence="3" type="ORF">LCGC14_0087220</name>
</gene>
<dbReference type="Gene3D" id="1.10.10.2910">
    <property type="match status" value="1"/>
</dbReference>
<dbReference type="InterPro" id="IPR010982">
    <property type="entry name" value="Lambda_DNA-bd_dom_sf"/>
</dbReference>
<reference evidence="3" key="1">
    <citation type="journal article" date="2015" name="Nature">
        <title>Complex archaea that bridge the gap between prokaryotes and eukaryotes.</title>
        <authorList>
            <person name="Spang A."/>
            <person name="Saw J.H."/>
            <person name="Jorgensen S.L."/>
            <person name="Zaremba-Niedzwiedzka K."/>
            <person name="Martijn J."/>
            <person name="Lind A.E."/>
            <person name="van Eijk R."/>
            <person name="Schleper C."/>
            <person name="Guy L."/>
            <person name="Ettema T.J."/>
        </authorList>
    </citation>
    <scope>NUCLEOTIDE SEQUENCE</scope>
</reference>
<accession>A0A0F9YIR6</accession>
<evidence type="ECO:0000256" key="1">
    <source>
        <dbReference type="ARBA" id="ARBA00007227"/>
    </source>
</evidence>
<sequence>MLHDRLHRARVLKNMTLQQVADQLGDITKQALSKYEQGKDAPNSTRLIQLADVLGVSPEYFFRPDSVALGAVDFRKHSAFGKRQQETVKEQVREHLERYLAAESVFETEPRRRGFTQWHRRFAVANAEEIEQAAEALRNAWSLGLNPIANLTETLEENDIKVVGLHAHQKFDGLCALVNEGADAVIVSNTDRPGERQRFNLAHELGHLVMAMPDAIHGTREEENNCHRFAGAFLFPASQVRAIFGEHRKRVLFDEFLLAKQEWGISIQAILRRLHDLGIINPNLYQSTVKYWSMQGYRTSEPNPLLSETSYRLRQLVYRALAEGLVTPSRAAELLNTGLEDIQEIMANGQTGGAAHVSENTCL</sequence>
<name>A0A0F9YIR6_9ZZZZ</name>